<dbReference type="Pfam" id="PF23282">
    <property type="entry name" value="WHD_ROQ1"/>
    <property type="match status" value="1"/>
</dbReference>
<evidence type="ECO:0000313" key="5">
    <source>
        <dbReference type="EMBL" id="MED6173531.1"/>
    </source>
</evidence>
<evidence type="ECO:0000313" key="6">
    <source>
        <dbReference type="Proteomes" id="UP001341840"/>
    </source>
</evidence>
<evidence type="ECO:0000256" key="3">
    <source>
        <dbReference type="SAM" id="Phobius"/>
    </source>
</evidence>
<dbReference type="Gene3D" id="3.40.50.10140">
    <property type="entry name" value="Toll/interleukin-1 receptor homology (TIR) domain"/>
    <property type="match status" value="1"/>
</dbReference>
<keyword evidence="6" id="KW-1185">Reference proteome</keyword>
<dbReference type="PRINTS" id="PR00364">
    <property type="entry name" value="DISEASERSIST"/>
</dbReference>
<dbReference type="InterPro" id="IPR000157">
    <property type="entry name" value="TIR_dom"/>
</dbReference>
<dbReference type="InterPro" id="IPR058192">
    <property type="entry name" value="WHD_ROQ1-like"/>
</dbReference>
<dbReference type="InterPro" id="IPR002182">
    <property type="entry name" value="NB-ARC"/>
</dbReference>
<dbReference type="InterPro" id="IPR027417">
    <property type="entry name" value="P-loop_NTPase"/>
</dbReference>
<accession>A0ABU6VMI3</accession>
<dbReference type="Pfam" id="PF01582">
    <property type="entry name" value="TIR"/>
    <property type="match status" value="1"/>
</dbReference>
<gene>
    <name evidence="5" type="ORF">PIB30_060293</name>
</gene>
<evidence type="ECO:0000259" key="4">
    <source>
        <dbReference type="PROSITE" id="PS50104"/>
    </source>
</evidence>
<dbReference type="SMART" id="SM00255">
    <property type="entry name" value="TIR"/>
    <property type="match status" value="1"/>
</dbReference>
<proteinExistence type="predicted"/>
<dbReference type="EMBL" id="JASCZI010151566">
    <property type="protein sequence ID" value="MED6173531.1"/>
    <property type="molecule type" value="Genomic_DNA"/>
</dbReference>
<reference evidence="5 6" key="1">
    <citation type="journal article" date="2023" name="Plants (Basel)">
        <title>Bridging the Gap: Combining Genomics and Transcriptomics Approaches to Understand Stylosanthes scabra, an Orphan Legume from the Brazilian Caatinga.</title>
        <authorList>
            <person name="Ferreira-Neto J.R.C."/>
            <person name="da Silva M.D."/>
            <person name="Binneck E."/>
            <person name="de Melo N.F."/>
            <person name="da Silva R.H."/>
            <person name="de Melo A.L.T.M."/>
            <person name="Pandolfi V."/>
            <person name="Bustamante F.O."/>
            <person name="Brasileiro-Vidal A.C."/>
            <person name="Benko-Iseppon A.M."/>
        </authorList>
    </citation>
    <scope>NUCLEOTIDE SEQUENCE [LARGE SCALE GENOMIC DNA]</scope>
    <source>
        <tissue evidence="5">Leaves</tissue>
    </source>
</reference>
<feature type="domain" description="TIR" evidence="4">
    <location>
        <begin position="55"/>
        <end position="222"/>
    </location>
</feature>
<evidence type="ECO:0000256" key="2">
    <source>
        <dbReference type="ARBA" id="ARBA00022737"/>
    </source>
</evidence>
<dbReference type="InterPro" id="IPR044974">
    <property type="entry name" value="Disease_R_plants"/>
</dbReference>
<dbReference type="Gene3D" id="1.10.8.430">
    <property type="entry name" value="Helical domain of apoptotic protease-activating factors"/>
    <property type="match status" value="1"/>
</dbReference>
<evidence type="ECO:0000256" key="1">
    <source>
        <dbReference type="ARBA" id="ARBA00022614"/>
    </source>
</evidence>
<keyword evidence="3" id="KW-1133">Transmembrane helix</keyword>
<dbReference type="PANTHER" id="PTHR11017">
    <property type="entry name" value="LEUCINE-RICH REPEAT-CONTAINING PROTEIN"/>
    <property type="match status" value="1"/>
</dbReference>
<dbReference type="InterPro" id="IPR042197">
    <property type="entry name" value="Apaf_helical"/>
</dbReference>
<comment type="caution">
    <text evidence="5">The sequence shown here is derived from an EMBL/GenBank/DDBJ whole genome shotgun (WGS) entry which is preliminary data.</text>
</comment>
<dbReference type="Proteomes" id="UP001341840">
    <property type="component" value="Unassembled WGS sequence"/>
</dbReference>
<keyword evidence="1" id="KW-0433">Leucine-rich repeat</keyword>
<feature type="transmembrane region" description="Helical" evidence="3">
    <location>
        <begin position="12"/>
        <end position="40"/>
    </location>
</feature>
<keyword evidence="3" id="KW-0472">Membrane</keyword>
<keyword evidence="2" id="KW-0677">Repeat</keyword>
<dbReference type="PROSITE" id="PS50104">
    <property type="entry name" value="TIR"/>
    <property type="match status" value="1"/>
</dbReference>
<sequence length="587" mass="68581">MRSTYLGDMASAWGSCLLLLCGLIIGMILSSLKALISGWLSNWISARSHKTKRVCRYDVFLSFRGEVRYGFVDHLYKYLISQGISTFMDDKRLERGDEVYPELMDAIRDSRLAIIVFSKAYPTSTWCLDEMSAIEDRRRQKEQIVYPVFYDITASDVGRQKGPYEDHFNSERLRKLPQKTVNRWKSHMKRLSKLYGFPMVDHPNIPQTEHLEKIVLDVAEKLNHQFTLHHRDLIGIKPRLEELQRLLNLTSEDVAFQILEIWGMSGIGKTVLAEILFDKISYQFDACCFINDVKGIYRKHGKEEIQKEILRQIFRKKDLKFQSSPGITKMLQNSLCNPNLPRKALIVLDDVTHPKQWDDLGIDHDLLGTGSRVVLTSRFKHVLNVSKSYEIYEVPLLNPEEEALELFQRKTFKIDSPNPTVRDLSLKVIEYAENLPSAIVELGSYLRPKAEVQWERHLERWRKYPDEEYMRLLQETSYKDLKGDEKIIFLDIACFFGGKSNMDVELILQSRISDADLAIQEIWRKSLIKIRNGKIHMHQTLRELGKYIVRGDNTEDPKCWSRLWEAKDFQRVLMSDMVTSHPHHIII</sequence>
<organism evidence="5 6">
    <name type="scientific">Stylosanthes scabra</name>
    <dbReference type="NCBI Taxonomy" id="79078"/>
    <lineage>
        <taxon>Eukaryota</taxon>
        <taxon>Viridiplantae</taxon>
        <taxon>Streptophyta</taxon>
        <taxon>Embryophyta</taxon>
        <taxon>Tracheophyta</taxon>
        <taxon>Spermatophyta</taxon>
        <taxon>Magnoliopsida</taxon>
        <taxon>eudicotyledons</taxon>
        <taxon>Gunneridae</taxon>
        <taxon>Pentapetalae</taxon>
        <taxon>rosids</taxon>
        <taxon>fabids</taxon>
        <taxon>Fabales</taxon>
        <taxon>Fabaceae</taxon>
        <taxon>Papilionoideae</taxon>
        <taxon>50 kb inversion clade</taxon>
        <taxon>dalbergioids sensu lato</taxon>
        <taxon>Dalbergieae</taxon>
        <taxon>Pterocarpus clade</taxon>
        <taxon>Stylosanthes</taxon>
    </lineage>
</organism>
<dbReference type="SUPFAM" id="SSF52200">
    <property type="entry name" value="Toll/Interleukin receptor TIR domain"/>
    <property type="match status" value="1"/>
</dbReference>
<dbReference type="SUPFAM" id="SSF52540">
    <property type="entry name" value="P-loop containing nucleoside triphosphate hydrolases"/>
    <property type="match status" value="1"/>
</dbReference>
<dbReference type="Pfam" id="PF00931">
    <property type="entry name" value="NB-ARC"/>
    <property type="match status" value="1"/>
</dbReference>
<dbReference type="Gene3D" id="3.40.50.300">
    <property type="entry name" value="P-loop containing nucleotide triphosphate hydrolases"/>
    <property type="match status" value="1"/>
</dbReference>
<name>A0ABU6VMI3_9FABA</name>
<dbReference type="PANTHER" id="PTHR11017:SF290">
    <property type="entry name" value="ADP-RIBOSYL CYCLASE_CYCLIC ADP-RIBOSE HYDROLASE"/>
    <property type="match status" value="1"/>
</dbReference>
<dbReference type="InterPro" id="IPR035897">
    <property type="entry name" value="Toll_tir_struct_dom_sf"/>
</dbReference>
<protein>
    <recommendedName>
        <fullName evidence="4">TIR domain-containing protein</fullName>
    </recommendedName>
</protein>
<keyword evidence="3" id="KW-0812">Transmembrane</keyword>